<dbReference type="InterPro" id="IPR052164">
    <property type="entry name" value="Anthracycline_SecMetBiosynth"/>
</dbReference>
<feature type="compositionally biased region" description="Acidic residues" evidence="1">
    <location>
        <begin position="261"/>
        <end position="270"/>
    </location>
</feature>
<dbReference type="CDD" id="cd07247">
    <property type="entry name" value="SgaA_N_like"/>
    <property type="match status" value="1"/>
</dbReference>
<dbReference type="RefSeq" id="WP_035917610.1">
    <property type="nucleotide sequence ID" value="NZ_AVPJ01000012.1"/>
</dbReference>
<dbReference type="STRING" id="1385520.N802_04375"/>
<dbReference type="SUPFAM" id="SSF54593">
    <property type="entry name" value="Glyoxalase/Bleomycin resistance protein/Dihydroxybiphenyl dioxygenase"/>
    <property type="match status" value="2"/>
</dbReference>
<sequence length="276" mass="30222">MATHTRRWAPGTPCWIEIMVGDLERSQNFYRSVLGWEFVDSGPDYGHYNFAMLNGRRVAGISPPAPGDDEWPHVWTTYLASDEIEATAEKAEAAGAEALMEPMAVGDLARMGLWLDPTGVAFGAWDAREHTGYEAHHEPGAVGWIDLTTPSLGISKTFYAHVFGLTFDDMETPGMDYAMFTPEGEDVPVGGMGVLQPGDELGQRWCVTFEVDDVDAACDRVRAAGGEAPSEPYEFESGRIATVRGPDGEEFTLLTPAPTPEDPEDPSADDENFRWL</sequence>
<dbReference type="PANTHER" id="PTHR33993">
    <property type="entry name" value="GLYOXALASE-RELATED"/>
    <property type="match status" value="1"/>
</dbReference>
<dbReference type="Gene3D" id="3.10.180.10">
    <property type="entry name" value="2,3-Dihydroxybiphenyl 1,2-Dioxygenase, domain 1"/>
    <property type="match status" value="2"/>
</dbReference>
<name>A0A0A0J6U7_9MICO</name>
<proteinExistence type="predicted"/>
<evidence type="ECO:0000313" key="4">
    <source>
        <dbReference type="Proteomes" id="UP000030002"/>
    </source>
</evidence>
<feature type="domain" description="VOC" evidence="2">
    <location>
        <begin position="141"/>
        <end position="256"/>
    </location>
</feature>
<dbReference type="AlphaFoldDB" id="A0A0A0J6U7"/>
<dbReference type="InterPro" id="IPR037523">
    <property type="entry name" value="VOC_core"/>
</dbReference>
<dbReference type="PANTHER" id="PTHR33993:SF10">
    <property type="entry name" value="CONSERVED PROTEIN"/>
    <property type="match status" value="1"/>
</dbReference>
<keyword evidence="4" id="KW-1185">Reference proteome</keyword>
<accession>A0A0A0J6U7</accession>
<dbReference type="InterPro" id="IPR029068">
    <property type="entry name" value="Glyas_Bleomycin-R_OHBP_Dase"/>
</dbReference>
<evidence type="ECO:0000256" key="1">
    <source>
        <dbReference type="SAM" id="MobiDB-lite"/>
    </source>
</evidence>
<dbReference type="InterPro" id="IPR004360">
    <property type="entry name" value="Glyas_Fos-R_dOase_dom"/>
</dbReference>
<feature type="region of interest" description="Disordered" evidence="1">
    <location>
        <begin position="244"/>
        <end position="276"/>
    </location>
</feature>
<evidence type="ECO:0000313" key="3">
    <source>
        <dbReference type="EMBL" id="KGN31331.1"/>
    </source>
</evidence>
<evidence type="ECO:0000259" key="2">
    <source>
        <dbReference type="PROSITE" id="PS51819"/>
    </source>
</evidence>
<organism evidence="3 4">
    <name type="scientific">Knoellia sinensis KCTC 19936</name>
    <dbReference type="NCBI Taxonomy" id="1385520"/>
    <lineage>
        <taxon>Bacteria</taxon>
        <taxon>Bacillati</taxon>
        <taxon>Actinomycetota</taxon>
        <taxon>Actinomycetes</taxon>
        <taxon>Micrococcales</taxon>
        <taxon>Intrasporangiaceae</taxon>
        <taxon>Knoellia</taxon>
    </lineage>
</organism>
<protein>
    <recommendedName>
        <fullName evidence="2">VOC domain-containing protein</fullName>
    </recommendedName>
</protein>
<dbReference type="PROSITE" id="PS51819">
    <property type="entry name" value="VOC"/>
    <property type="match status" value="2"/>
</dbReference>
<dbReference type="EMBL" id="AVPJ01000012">
    <property type="protein sequence ID" value="KGN31331.1"/>
    <property type="molecule type" value="Genomic_DNA"/>
</dbReference>
<comment type="caution">
    <text evidence="3">The sequence shown here is derived from an EMBL/GenBank/DDBJ whole genome shotgun (WGS) entry which is preliminary data.</text>
</comment>
<gene>
    <name evidence="3" type="ORF">N802_04375</name>
</gene>
<dbReference type="eggNOG" id="COG3324">
    <property type="taxonomic scope" value="Bacteria"/>
</dbReference>
<reference evidence="3 4" key="1">
    <citation type="submission" date="2013-08" db="EMBL/GenBank/DDBJ databases">
        <title>The genome sequence of Knoellia sinensis.</title>
        <authorList>
            <person name="Zhu W."/>
            <person name="Wang G."/>
        </authorList>
    </citation>
    <scope>NUCLEOTIDE SEQUENCE [LARGE SCALE GENOMIC DNA]</scope>
    <source>
        <strain evidence="3 4">KCTC 19936</strain>
    </source>
</reference>
<dbReference type="Proteomes" id="UP000030002">
    <property type="component" value="Unassembled WGS sequence"/>
</dbReference>
<feature type="domain" description="VOC" evidence="2">
    <location>
        <begin position="12"/>
        <end position="127"/>
    </location>
</feature>
<dbReference type="Pfam" id="PF00903">
    <property type="entry name" value="Glyoxalase"/>
    <property type="match status" value="2"/>
</dbReference>